<dbReference type="Proteomes" id="UP000053342">
    <property type="component" value="Unassembled WGS sequence"/>
</dbReference>
<feature type="region of interest" description="Disordered" evidence="1">
    <location>
        <begin position="1"/>
        <end position="21"/>
    </location>
</feature>
<evidence type="ECO:0000313" key="2">
    <source>
        <dbReference type="EMBL" id="KIW35808.1"/>
    </source>
</evidence>
<dbReference type="GeneID" id="27363923"/>
<dbReference type="VEuPathDB" id="FungiDB:PV06_11849"/>
<feature type="compositionally biased region" description="Basic and acidic residues" evidence="1">
    <location>
        <begin position="139"/>
        <end position="153"/>
    </location>
</feature>
<dbReference type="RefSeq" id="XP_016256024.1">
    <property type="nucleotide sequence ID" value="XM_016413588.1"/>
</dbReference>
<feature type="compositionally biased region" description="Low complexity" evidence="1">
    <location>
        <begin position="64"/>
        <end position="85"/>
    </location>
</feature>
<organism evidence="2 3">
    <name type="scientific">Exophiala oligosperma</name>
    <dbReference type="NCBI Taxonomy" id="215243"/>
    <lineage>
        <taxon>Eukaryota</taxon>
        <taxon>Fungi</taxon>
        <taxon>Dikarya</taxon>
        <taxon>Ascomycota</taxon>
        <taxon>Pezizomycotina</taxon>
        <taxon>Eurotiomycetes</taxon>
        <taxon>Chaetothyriomycetidae</taxon>
        <taxon>Chaetothyriales</taxon>
        <taxon>Herpotrichiellaceae</taxon>
        <taxon>Exophiala</taxon>
    </lineage>
</organism>
<evidence type="ECO:0000256" key="1">
    <source>
        <dbReference type="SAM" id="MobiDB-lite"/>
    </source>
</evidence>
<feature type="compositionally biased region" description="Polar residues" evidence="1">
    <location>
        <begin position="86"/>
        <end position="114"/>
    </location>
</feature>
<gene>
    <name evidence="2" type="ORF">PV06_11849</name>
</gene>
<keyword evidence="3" id="KW-1185">Reference proteome</keyword>
<feature type="region of interest" description="Disordered" evidence="1">
    <location>
        <begin position="56"/>
        <end position="153"/>
    </location>
</feature>
<dbReference type="HOGENOM" id="CLU_144286_0_0_1"/>
<reference evidence="2 3" key="1">
    <citation type="submission" date="2015-01" db="EMBL/GenBank/DDBJ databases">
        <title>The Genome Sequence of Exophiala oligosperma CBS72588.</title>
        <authorList>
            <consortium name="The Broad Institute Genomics Platform"/>
            <person name="Cuomo C."/>
            <person name="de Hoog S."/>
            <person name="Gorbushina A."/>
            <person name="Stielow B."/>
            <person name="Teixiera M."/>
            <person name="Abouelleil A."/>
            <person name="Chapman S.B."/>
            <person name="Priest M."/>
            <person name="Young S.K."/>
            <person name="Wortman J."/>
            <person name="Nusbaum C."/>
            <person name="Birren B."/>
        </authorList>
    </citation>
    <scope>NUCLEOTIDE SEQUENCE [LARGE SCALE GENOMIC DNA]</scope>
    <source>
        <strain evidence="2 3">CBS 72588</strain>
    </source>
</reference>
<feature type="compositionally biased region" description="Basic and acidic residues" evidence="1">
    <location>
        <begin position="1"/>
        <end position="15"/>
    </location>
</feature>
<sequence length="153" mass="16773">MRTTIAEHHESRWSEPLKPSCPRILIDDEHQQGKHLEGRHSACDHKKGKLFLNMSANRINADHSSQGTDQQATSTASATNNGSSDQNNAASTNMNHTAEQVAPSTNMNQTAEQSHTLDEEEFDLSAAEEVTFDTIGDSATDRLPESREEGADN</sequence>
<protein>
    <submittedName>
        <fullName evidence="2">Uncharacterized protein</fullName>
    </submittedName>
</protein>
<evidence type="ECO:0000313" key="3">
    <source>
        <dbReference type="Proteomes" id="UP000053342"/>
    </source>
</evidence>
<accession>A0A0D2CXK2</accession>
<dbReference type="EMBL" id="KN847411">
    <property type="protein sequence ID" value="KIW35808.1"/>
    <property type="molecule type" value="Genomic_DNA"/>
</dbReference>
<proteinExistence type="predicted"/>
<dbReference type="AlphaFoldDB" id="A0A0D2CXK2"/>
<name>A0A0D2CXK2_9EURO</name>